<evidence type="ECO:0000256" key="1">
    <source>
        <dbReference type="SAM" id="Phobius"/>
    </source>
</evidence>
<keyword evidence="3" id="KW-1185">Reference proteome</keyword>
<feature type="transmembrane region" description="Helical" evidence="1">
    <location>
        <begin position="32"/>
        <end position="51"/>
    </location>
</feature>
<dbReference type="RefSeq" id="WP_207883703.1">
    <property type="nucleotide sequence ID" value="NZ_JAFVMF010000029.1"/>
</dbReference>
<gene>
    <name evidence="2" type="ORF">J2D73_18300</name>
</gene>
<dbReference type="EMBL" id="JAFVMF010000029">
    <property type="protein sequence ID" value="MBO1361736.1"/>
    <property type="molecule type" value="Genomic_DNA"/>
</dbReference>
<dbReference type="Proteomes" id="UP000664771">
    <property type="component" value="Unassembled WGS sequence"/>
</dbReference>
<accession>A0ABS3M0M4</accession>
<sequence>MARFRGRGFHVVADLAVNFALPLLIYNRAAPVYGDVTALLASAVPPILWSLAEFSIRRTVDAISMLVLAGIALSLLAMIGGGGPRFLQLRENLVSALIGVLFLGSVAVGRPLIYYLARATMVRQADDSLERFEALRHNAGFRRVMTIMTLVWGCGLLLSASVACVLTFVLSIQAYLVVHNFLGYGTMGALGAWTFWYRRRVERSARLRDEGVVSATMRDAATGL</sequence>
<proteinExistence type="predicted"/>
<feature type="transmembrane region" description="Helical" evidence="1">
    <location>
        <begin position="93"/>
        <end position="117"/>
    </location>
</feature>
<name>A0ABS3M0M4_9PROT</name>
<keyword evidence="1" id="KW-0472">Membrane</keyword>
<evidence type="ECO:0000313" key="2">
    <source>
        <dbReference type="EMBL" id="MBO1361736.1"/>
    </source>
</evidence>
<evidence type="ECO:0008006" key="4">
    <source>
        <dbReference type="Google" id="ProtNLM"/>
    </source>
</evidence>
<keyword evidence="1" id="KW-1133">Transmembrane helix</keyword>
<keyword evidence="1" id="KW-0812">Transmembrane</keyword>
<organism evidence="2 3">
    <name type="scientific">Acetobacter sacchari</name>
    <dbReference type="NCBI Taxonomy" id="2661687"/>
    <lineage>
        <taxon>Bacteria</taxon>
        <taxon>Pseudomonadati</taxon>
        <taxon>Pseudomonadota</taxon>
        <taxon>Alphaproteobacteria</taxon>
        <taxon>Acetobacterales</taxon>
        <taxon>Acetobacteraceae</taxon>
        <taxon>Acetobacter</taxon>
    </lineage>
</organism>
<feature type="transmembrane region" description="Helical" evidence="1">
    <location>
        <begin position="7"/>
        <end position="26"/>
    </location>
</feature>
<comment type="caution">
    <text evidence="2">The sequence shown here is derived from an EMBL/GenBank/DDBJ whole genome shotgun (WGS) entry which is preliminary data.</text>
</comment>
<reference evidence="2 3" key="1">
    <citation type="submission" date="2021-03" db="EMBL/GenBank/DDBJ databases">
        <title>The complete genome sequence of Acetobacter sacchari TBRC 11175.</title>
        <authorList>
            <person name="Charoenyingcharoen P."/>
            <person name="Yukphan P."/>
        </authorList>
    </citation>
    <scope>NUCLEOTIDE SEQUENCE [LARGE SCALE GENOMIC DNA]</scope>
    <source>
        <strain evidence="2 3">TBRC 11175</strain>
    </source>
</reference>
<feature type="transmembrane region" description="Helical" evidence="1">
    <location>
        <begin position="63"/>
        <end position="81"/>
    </location>
</feature>
<feature type="transmembrane region" description="Helical" evidence="1">
    <location>
        <begin position="181"/>
        <end position="198"/>
    </location>
</feature>
<protein>
    <recommendedName>
        <fullName evidence="4">Transmembrane protein</fullName>
    </recommendedName>
</protein>
<feature type="transmembrane region" description="Helical" evidence="1">
    <location>
        <begin position="150"/>
        <end position="175"/>
    </location>
</feature>
<evidence type="ECO:0000313" key="3">
    <source>
        <dbReference type="Proteomes" id="UP000664771"/>
    </source>
</evidence>
<dbReference type="NCBIfam" id="NF041646">
    <property type="entry name" value="VC0807_fam"/>
    <property type="match status" value="1"/>
</dbReference>